<proteinExistence type="predicted"/>
<dbReference type="PANTHER" id="PTHR13947">
    <property type="entry name" value="GNAT FAMILY N-ACETYLTRANSFERASE"/>
    <property type="match status" value="1"/>
</dbReference>
<evidence type="ECO:0000259" key="2">
    <source>
        <dbReference type="PROSITE" id="PS51186"/>
    </source>
</evidence>
<reference evidence="3" key="2">
    <citation type="submission" date="2021-04" db="EMBL/GenBank/DDBJ databases">
        <authorList>
            <person name="Podell S."/>
        </authorList>
    </citation>
    <scope>NUCLEOTIDE SEQUENCE</scope>
    <source>
        <strain evidence="3">Hildebrandi</strain>
    </source>
</reference>
<evidence type="ECO:0000313" key="4">
    <source>
        <dbReference type="Proteomes" id="UP000693970"/>
    </source>
</evidence>
<dbReference type="PANTHER" id="PTHR13947:SF37">
    <property type="entry name" value="LD18367P"/>
    <property type="match status" value="1"/>
</dbReference>
<dbReference type="EMBL" id="JAGRRH010000027">
    <property type="protein sequence ID" value="KAG7340547.1"/>
    <property type="molecule type" value="Genomic_DNA"/>
</dbReference>
<dbReference type="OrthoDB" id="55367at2759"/>
<feature type="domain" description="N-acetyltransferase" evidence="2">
    <location>
        <begin position="440"/>
        <end position="574"/>
    </location>
</feature>
<reference evidence="3" key="1">
    <citation type="journal article" date="2021" name="Sci. Rep.">
        <title>Diploid genomic architecture of Nitzschia inconspicua, an elite biomass production diatom.</title>
        <authorList>
            <person name="Oliver A."/>
            <person name="Podell S."/>
            <person name="Pinowska A."/>
            <person name="Traller J.C."/>
            <person name="Smith S.R."/>
            <person name="McClure R."/>
            <person name="Beliaev A."/>
            <person name="Bohutskyi P."/>
            <person name="Hill E.A."/>
            <person name="Rabines A."/>
            <person name="Zheng H."/>
            <person name="Allen L.Z."/>
            <person name="Kuo A."/>
            <person name="Grigoriev I.V."/>
            <person name="Allen A.E."/>
            <person name="Hazlebeck D."/>
            <person name="Allen E.E."/>
        </authorList>
    </citation>
    <scope>NUCLEOTIDE SEQUENCE</scope>
    <source>
        <strain evidence="3">Hildebrandi</strain>
    </source>
</reference>
<comment type="caution">
    <text evidence="3">The sequence shown here is derived from an EMBL/GenBank/DDBJ whole genome shotgun (WGS) entry which is preliminary data.</text>
</comment>
<dbReference type="InterPro" id="IPR050769">
    <property type="entry name" value="NAT_camello-type"/>
</dbReference>
<accession>A0A9K3KB79</accession>
<dbReference type="CDD" id="cd04301">
    <property type="entry name" value="NAT_SF"/>
    <property type="match status" value="1"/>
</dbReference>
<organism evidence="3 4">
    <name type="scientific">Nitzschia inconspicua</name>
    <dbReference type="NCBI Taxonomy" id="303405"/>
    <lineage>
        <taxon>Eukaryota</taxon>
        <taxon>Sar</taxon>
        <taxon>Stramenopiles</taxon>
        <taxon>Ochrophyta</taxon>
        <taxon>Bacillariophyta</taxon>
        <taxon>Bacillariophyceae</taxon>
        <taxon>Bacillariophycidae</taxon>
        <taxon>Bacillariales</taxon>
        <taxon>Bacillariaceae</taxon>
        <taxon>Nitzschia</taxon>
    </lineage>
</organism>
<dbReference type="GO" id="GO:0008080">
    <property type="term" value="F:N-acetyltransferase activity"/>
    <property type="evidence" value="ECO:0007669"/>
    <property type="project" value="InterPro"/>
</dbReference>
<dbReference type="InterPro" id="IPR000182">
    <property type="entry name" value="GNAT_dom"/>
</dbReference>
<dbReference type="Proteomes" id="UP000693970">
    <property type="component" value="Unassembled WGS sequence"/>
</dbReference>
<name>A0A9K3KB79_9STRA</name>
<keyword evidence="1" id="KW-0808">Transferase</keyword>
<dbReference type="Pfam" id="PF00583">
    <property type="entry name" value="Acetyltransf_1"/>
    <property type="match status" value="1"/>
</dbReference>
<dbReference type="AlphaFoldDB" id="A0A9K3KB79"/>
<gene>
    <name evidence="3" type="ORF">IV203_024090</name>
</gene>
<dbReference type="PROSITE" id="PS51186">
    <property type="entry name" value="GNAT"/>
    <property type="match status" value="1"/>
</dbReference>
<keyword evidence="4" id="KW-1185">Reference proteome</keyword>
<sequence>MCSSSKTGDQKRLLLLDNAKTLLLGGNRNDQKTKVKNDYLIHSLIHDPFFVHKITGLYDELCETLSCSSRDDRLHHVIQNQLFGSKIRGPPEDDDEEDIHKICHTELELYRALQLSGLVLMVAMHSTRPDPTGRLVEGTVTPTITTIQTTMRQCEYLISLLHPITADQRLGVVQNNPSESIFNCPWHVQIQHIRLEYPFTHKLFSNQDESKEEQEENLLLMISKEELALEEHSLMVMANTPIPLQPRCLEVEEPVAKRTKIDASTTPLQPEKVHEQLMKLWPKDQVRGVKKTLSLSSSSSSSGKKSPTTLPLHNCILLALALCLLSWQGQVNGFLLVPITRIKVDGNGYDPSARILSAFPSNDEFYTNNNDNKIGIMLEGISESDTQTTTPATVTSISIHPVTNRERALDVLVFRHGKLAKTLDEYCQAHPEQTREAALTTLTSFTFDDERLQQFYAVLDESSTLLYSKFPTGFLERTHRVMGTIDAAAVGKEERDDTKTVLLELKNLRVHEVARRQGVGRALIQAVQEYAVDQEAQVYLEVDSKNSRAIRLYKQMGFVPDEDNANRMTWRKTS</sequence>
<evidence type="ECO:0000256" key="1">
    <source>
        <dbReference type="ARBA" id="ARBA00022679"/>
    </source>
</evidence>
<evidence type="ECO:0000313" key="3">
    <source>
        <dbReference type="EMBL" id="KAG7340547.1"/>
    </source>
</evidence>
<protein>
    <submittedName>
        <fullName evidence="3">Acyl-CoA N-acyltransferase</fullName>
    </submittedName>
</protein>